<feature type="non-terminal residue" evidence="1">
    <location>
        <position position="1"/>
    </location>
</feature>
<dbReference type="VEuPathDB" id="FungiDB:H257_14847"/>
<proteinExistence type="predicted"/>
<evidence type="ECO:0008006" key="3">
    <source>
        <dbReference type="Google" id="ProtNLM"/>
    </source>
</evidence>
<accession>A0A397A477</accession>
<organism evidence="1 2">
    <name type="scientific">Aphanomyces astaci</name>
    <name type="common">Crayfish plague agent</name>
    <dbReference type="NCBI Taxonomy" id="112090"/>
    <lineage>
        <taxon>Eukaryota</taxon>
        <taxon>Sar</taxon>
        <taxon>Stramenopiles</taxon>
        <taxon>Oomycota</taxon>
        <taxon>Saprolegniomycetes</taxon>
        <taxon>Saprolegniales</taxon>
        <taxon>Verrucalvaceae</taxon>
        <taxon>Aphanomyces</taxon>
    </lineage>
</organism>
<dbReference type="InterPro" id="IPR016197">
    <property type="entry name" value="Chromo-like_dom_sf"/>
</dbReference>
<reference evidence="1 2" key="1">
    <citation type="submission" date="2018-08" db="EMBL/GenBank/DDBJ databases">
        <title>Aphanomyces genome sequencing and annotation.</title>
        <authorList>
            <person name="Minardi D."/>
            <person name="Oidtmann B."/>
            <person name="Van Der Giezen M."/>
            <person name="Studholme D.J."/>
        </authorList>
    </citation>
    <scope>NUCLEOTIDE SEQUENCE [LARGE SCALE GENOMIC DNA]</scope>
    <source>
        <strain evidence="1 2">Kv</strain>
    </source>
</reference>
<dbReference type="Proteomes" id="UP000265427">
    <property type="component" value="Unassembled WGS sequence"/>
</dbReference>
<dbReference type="SUPFAM" id="SSF54160">
    <property type="entry name" value="Chromo domain-like"/>
    <property type="match status" value="1"/>
</dbReference>
<dbReference type="EMBL" id="QUSZ01008388">
    <property type="protein sequence ID" value="RHY00487.1"/>
    <property type="molecule type" value="Genomic_DNA"/>
</dbReference>
<evidence type="ECO:0000313" key="1">
    <source>
        <dbReference type="EMBL" id="RHY00487.1"/>
    </source>
</evidence>
<name>A0A397A477_APHAT</name>
<sequence>ESEWDYLLPVVQANINQTPVAKLDHTGPMECFTGLEPTTALNTIVGKVNVQLSKTSFHTIDWKRKQLRQAREAHHTRLKFNAESHFEVTEEIIDHVSEQGTPLVVDQIEDARHNPGSNQWELLIFWKSPESLEASWEYLTAMHQEIPYLVQSFAHQLPNRAKREGMVEALERFPSTHSTRLAGTIRVARPCLRLTAAGEWCVARVLRVRASKGQVYVCIDVFTKKRVSMWDIANRDYRGVTEIAWAAWISKAFEEEPQDLEVLKKRLTTAIRFDITILDADSRIGKMLDNLMRALERDDQAWFLDQEGKTVVDIMVKAIKPLGLQKSVQRQLALQRNKALKSNVYRFVDWLRVH</sequence>
<protein>
    <recommendedName>
        <fullName evidence="3">Chromo domain-containing protein</fullName>
    </recommendedName>
</protein>
<evidence type="ECO:0000313" key="2">
    <source>
        <dbReference type="Proteomes" id="UP000265427"/>
    </source>
</evidence>
<dbReference type="VEuPathDB" id="FungiDB:H257_18558"/>
<dbReference type="AlphaFoldDB" id="A0A397A477"/>
<gene>
    <name evidence="1" type="ORF">DYB36_013175</name>
</gene>
<feature type="non-terminal residue" evidence="1">
    <location>
        <position position="354"/>
    </location>
</feature>
<comment type="caution">
    <text evidence="1">The sequence shown here is derived from an EMBL/GenBank/DDBJ whole genome shotgun (WGS) entry which is preliminary data.</text>
</comment>